<sequence length="60" mass="7165">MVVVLAFFNVFKLIDEIIRTCNCRQLMHGELLMNYTRWVVDENEEISMAGHYCFESYREG</sequence>
<reference evidence="1 2" key="1">
    <citation type="submission" date="2019-04" db="EMBL/GenBank/DDBJ databases">
        <title>An improved genome assembly and genetic linkage map for asparagus bean, Vigna unguiculata ssp. sesquipedialis.</title>
        <authorList>
            <person name="Xia Q."/>
            <person name="Zhang R."/>
            <person name="Dong Y."/>
        </authorList>
    </citation>
    <scope>NUCLEOTIDE SEQUENCE [LARGE SCALE GENOMIC DNA]</scope>
    <source>
        <tissue evidence="1">Leaf</tissue>
    </source>
</reference>
<accession>A0A4D6MU23</accession>
<name>A0A4D6MU23_VIGUN</name>
<protein>
    <submittedName>
        <fullName evidence="1">Uncharacterized protein</fullName>
    </submittedName>
</protein>
<organism evidence="1 2">
    <name type="scientific">Vigna unguiculata</name>
    <name type="common">Cowpea</name>
    <dbReference type="NCBI Taxonomy" id="3917"/>
    <lineage>
        <taxon>Eukaryota</taxon>
        <taxon>Viridiplantae</taxon>
        <taxon>Streptophyta</taxon>
        <taxon>Embryophyta</taxon>
        <taxon>Tracheophyta</taxon>
        <taxon>Spermatophyta</taxon>
        <taxon>Magnoliopsida</taxon>
        <taxon>eudicotyledons</taxon>
        <taxon>Gunneridae</taxon>
        <taxon>Pentapetalae</taxon>
        <taxon>rosids</taxon>
        <taxon>fabids</taxon>
        <taxon>Fabales</taxon>
        <taxon>Fabaceae</taxon>
        <taxon>Papilionoideae</taxon>
        <taxon>50 kb inversion clade</taxon>
        <taxon>NPAAA clade</taxon>
        <taxon>indigoferoid/millettioid clade</taxon>
        <taxon>Phaseoleae</taxon>
        <taxon>Vigna</taxon>
    </lineage>
</organism>
<evidence type="ECO:0000313" key="2">
    <source>
        <dbReference type="Proteomes" id="UP000501690"/>
    </source>
</evidence>
<evidence type="ECO:0000313" key="1">
    <source>
        <dbReference type="EMBL" id="QCE04102.1"/>
    </source>
</evidence>
<keyword evidence="2" id="KW-1185">Reference proteome</keyword>
<dbReference type="Proteomes" id="UP000501690">
    <property type="component" value="Linkage Group LG8"/>
</dbReference>
<dbReference type="EMBL" id="CP039352">
    <property type="protein sequence ID" value="QCE04102.1"/>
    <property type="molecule type" value="Genomic_DNA"/>
</dbReference>
<proteinExistence type="predicted"/>
<dbReference type="AlphaFoldDB" id="A0A4D6MU23"/>
<gene>
    <name evidence="1" type="ORF">DEO72_LG8g2135</name>
</gene>